<evidence type="ECO:0000256" key="6">
    <source>
        <dbReference type="ARBA" id="ARBA00023170"/>
    </source>
</evidence>
<protein>
    <recommendedName>
        <fullName evidence="11">Ionotropic glutamate receptor C-terminal domain-containing protein</fullName>
    </recommendedName>
</protein>
<keyword evidence="6" id="KW-0675">Receptor</keyword>
<keyword evidence="10" id="KW-1185">Reference proteome</keyword>
<dbReference type="PANTHER" id="PTHR42643">
    <property type="entry name" value="IONOTROPIC RECEPTOR 20A-RELATED"/>
    <property type="match status" value="1"/>
</dbReference>
<comment type="subcellular location">
    <subcellularLocation>
        <location evidence="1">Cell membrane</location>
        <topology evidence="1">Multi-pass membrane protein</topology>
    </subcellularLocation>
</comment>
<evidence type="ECO:0000313" key="10">
    <source>
        <dbReference type="Proteomes" id="UP001234178"/>
    </source>
</evidence>
<evidence type="ECO:0000256" key="7">
    <source>
        <dbReference type="ARBA" id="ARBA00023180"/>
    </source>
</evidence>
<evidence type="ECO:0000256" key="2">
    <source>
        <dbReference type="ARBA" id="ARBA00022475"/>
    </source>
</evidence>
<accession>A0ABR0AWG4</accession>
<sequence>MSFLRFPKLFPIVSQLEELPESHLKWAVQRGTALDTLFLEATTGVYKTIGEGLLNQQRGSLIDVNEDGVHHVTNGSYAYIAGKSNLESLIYDDYTRSGICRLSIAQQEFFKINVAFAFQKNSPLKPFIDKKILQMVESGLGIYWKKLYWPPSDGKCGKVKQSDTGPKSLSLIDLQGAFIILAIGSGIAFIVLLIERFPSFSTICKLIS</sequence>
<comment type="caution">
    <text evidence="9">The sequence shown here is derived from an EMBL/GenBank/DDBJ whole genome shotgun (WGS) entry which is preliminary data.</text>
</comment>
<evidence type="ECO:0000256" key="5">
    <source>
        <dbReference type="ARBA" id="ARBA00023136"/>
    </source>
</evidence>
<name>A0ABR0AWG4_9CRUS</name>
<evidence type="ECO:0000256" key="4">
    <source>
        <dbReference type="ARBA" id="ARBA00022989"/>
    </source>
</evidence>
<evidence type="ECO:0000256" key="8">
    <source>
        <dbReference type="SAM" id="Phobius"/>
    </source>
</evidence>
<dbReference type="SUPFAM" id="SSF53850">
    <property type="entry name" value="Periplasmic binding protein-like II"/>
    <property type="match status" value="1"/>
</dbReference>
<dbReference type="PANTHER" id="PTHR42643:SF24">
    <property type="entry name" value="IONOTROPIC RECEPTOR 60A"/>
    <property type="match status" value="1"/>
</dbReference>
<dbReference type="Gene3D" id="3.40.190.10">
    <property type="entry name" value="Periplasmic binding protein-like II"/>
    <property type="match status" value="2"/>
</dbReference>
<evidence type="ECO:0000313" key="9">
    <source>
        <dbReference type="EMBL" id="KAK4029472.1"/>
    </source>
</evidence>
<feature type="transmembrane region" description="Helical" evidence="8">
    <location>
        <begin position="176"/>
        <end position="194"/>
    </location>
</feature>
<gene>
    <name evidence="9" type="ORF">OUZ56_022463</name>
</gene>
<keyword evidence="4 8" id="KW-1133">Transmembrane helix</keyword>
<keyword evidence="5 8" id="KW-0472">Membrane</keyword>
<keyword evidence="7" id="KW-0325">Glycoprotein</keyword>
<reference evidence="9 10" key="1">
    <citation type="journal article" date="2023" name="Nucleic Acids Res.">
        <title>The hologenome of Daphnia magna reveals possible DNA methylation and microbiome-mediated evolution of the host genome.</title>
        <authorList>
            <person name="Chaturvedi A."/>
            <person name="Li X."/>
            <person name="Dhandapani V."/>
            <person name="Marshall H."/>
            <person name="Kissane S."/>
            <person name="Cuenca-Cambronero M."/>
            <person name="Asole G."/>
            <person name="Calvet F."/>
            <person name="Ruiz-Romero M."/>
            <person name="Marangio P."/>
            <person name="Guigo R."/>
            <person name="Rago D."/>
            <person name="Mirbahai L."/>
            <person name="Eastwood N."/>
            <person name="Colbourne J.K."/>
            <person name="Zhou J."/>
            <person name="Mallon E."/>
            <person name="Orsini L."/>
        </authorList>
    </citation>
    <scope>NUCLEOTIDE SEQUENCE [LARGE SCALE GENOMIC DNA]</scope>
    <source>
        <strain evidence="9">LRV0_1</strain>
    </source>
</reference>
<keyword evidence="2" id="KW-1003">Cell membrane</keyword>
<proteinExistence type="predicted"/>
<organism evidence="9 10">
    <name type="scientific">Daphnia magna</name>
    <dbReference type="NCBI Taxonomy" id="35525"/>
    <lineage>
        <taxon>Eukaryota</taxon>
        <taxon>Metazoa</taxon>
        <taxon>Ecdysozoa</taxon>
        <taxon>Arthropoda</taxon>
        <taxon>Crustacea</taxon>
        <taxon>Branchiopoda</taxon>
        <taxon>Diplostraca</taxon>
        <taxon>Cladocera</taxon>
        <taxon>Anomopoda</taxon>
        <taxon>Daphniidae</taxon>
        <taxon>Daphnia</taxon>
    </lineage>
</organism>
<evidence type="ECO:0000256" key="1">
    <source>
        <dbReference type="ARBA" id="ARBA00004651"/>
    </source>
</evidence>
<dbReference type="Proteomes" id="UP001234178">
    <property type="component" value="Unassembled WGS sequence"/>
</dbReference>
<dbReference type="EMBL" id="JAOYFB010000039">
    <property type="protein sequence ID" value="KAK4029472.1"/>
    <property type="molecule type" value="Genomic_DNA"/>
</dbReference>
<keyword evidence="3 8" id="KW-0812">Transmembrane</keyword>
<evidence type="ECO:0008006" key="11">
    <source>
        <dbReference type="Google" id="ProtNLM"/>
    </source>
</evidence>
<dbReference type="InterPro" id="IPR052192">
    <property type="entry name" value="Insect_Ionotropic_Sensory_Rcpt"/>
</dbReference>
<evidence type="ECO:0000256" key="3">
    <source>
        <dbReference type="ARBA" id="ARBA00022692"/>
    </source>
</evidence>